<comment type="caution">
    <text evidence="5">The sequence shown here is derived from an EMBL/GenBank/DDBJ whole genome shotgun (WGS) entry which is preliminary data.</text>
</comment>
<name>A0A9Q0FR62_9ROSI</name>
<dbReference type="PANTHER" id="PTHR46031:SF37">
    <property type="entry name" value="DRBM DOMAIN-CONTAINING PROTEIN"/>
    <property type="match status" value="1"/>
</dbReference>
<proteinExistence type="predicted"/>
<evidence type="ECO:0000256" key="3">
    <source>
        <dbReference type="PROSITE-ProRule" id="PRU00266"/>
    </source>
</evidence>
<accession>A0A9Q0FR62</accession>
<reference evidence="5" key="1">
    <citation type="submission" date="2022-02" db="EMBL/GenBank/DDBJ databases">
        <authorList>
            <person name="Henning P.M."/>
            <person name="McCubbin A.G."/>
            <person name="Shore J.S."/>
        </authorList>
    </citation>
    <scope>NUCLEOTIDE SEQUENCE</scope>
    <source>
        <strain evidence="5">F60SS</strain>
        <tissue evidence="5">Leaves</tissue>
    </source>
</reference>
<feature type="domain" description="DRBM" evidence="4">
    <location>
        <begin position="94"/>
        <end position="161"/>
    </location>
</feature>
<feature type="domain" description="DRBM" evidence="4">
    <location>
        <begin position="10"/>
        <end position="79"/>
    </location>
</feature>
<keyword evidence="1" id="KW-0677">Repeat</keyword>
<dbReference type="SMART" id="SM00358">
    <property type="entry name" value="DSRM"/>
    <property type="match status" value="2"/>
</dbReference>
<evidence type="ECO:0000313" key="6">
    <source>
        <dbReference type="Proteomes" id="UP001141552"/>
    </source>
</evidence>
<dbReference type="PROSITE" id="PS50137">
    <property type="entry name" value="DS_RBD"/>
    <property type="match status" value="2"/>
</dbReference>
<dbReference type="InterPro" id="IPR014720">
    <property type="entry name" value="dsRBD_dom"/>
</dbReference>
<dbReference type="Gene3D" id="3.30.160.20">
    <property type="match status" value="2"/>
</dbReference>
<protein>
    <recommendedName>
        <fullName evidence="4">DRBM domain-containing protein</fullName>
    </recommendedName>
</protein>
<dbReference type="SUPFAM" id="SSF54768">
    <property type="entry name" value="dsRNA-binding domain-like"/>
    <property type="match status" value="2"/>
</dbReference>
<dbReference type="Proteomes" id="UP001141552">
    <property type="component" value="Unassembled WGS sequence"/>
</dbReference>
<dbReference type="GO" id="GO:0003723">
    <property type="term" value="F:RNA binding"/>
    <property type="evidence" value="ECO:0007669"/>
    <property type="project" value="UniProtKB-UniRule"/>
</dbReference>
<evidence type="ECO:0000259" key="4">
    <source>
        <dbReference type="PROSITE" id="PS50137"/>
    </source>
</evidence>
<dbReference type="Pfam" id="PF00035">
    <property type="entry name" value="dsrm"/>
    <property type="match status" value="2"/>
</dbReference>
<dbReference type="OrthoDB" id="5988181at2759"/>
<gene>
    <name evidence="5" type="ORF">Tsubulata_032575</name>
</gene>
<dbReference type="EMBL" id="JAKUCV010004584">
    <property type="protein sequence ID" value="KAJ4834921.1"/>
    <property type="molecule type" value="Genomic_DNA"/>
</dbReference>
<evidence type="ECO:0000256" key="1">
    <source>
        <dbReference type="ARBA" id="ARBA00022737"/>
    </source>
</evidence>
<reference evidence="5" key="2">
    <citation type="journal article" date="2023" name="Plants (Basel)">
        <title>Annotation of the Turnera subulata (Passifloraceae) Draft Genome Reveals the S-Locus Evolved after the Divergence of Turneroideae from Passifloroideae in a Stepwise Manner.</title>
        <authorList>
            <person name="Henning P.M."/>
            <person name="Roalson E.H."/>
            <person name="Mir W."/>
            <person name="McCubbin A.G."/>
            <person name="Shore J.S."/>
        </authorList>
    </citation>
    <scope>NUCLEOTIDE SEQUENCE</scope>
    <source>
        <strain evidence="5">F60SS</strain>
    </source>
</reference>
<evidence type="ECO:0000313" key="5">
    <source>
        <dbReference type="EMBL" id="KAJ4834921.1"/>
    </source>
</evidence>
<sequence>MQRGLPEHLMYKNKLQEYTQRCRLQFPIYHNINEGYDHAPKFKSRVVVDGVTYETQKTFKHLKEAEQEAARIALECIKENMKGDDAVVPQDSKHFKSILYEYAARVGLERPKYRINQEDKSQPIFFSTVFFNGKLYKGEVARSKKEAEQQAAGAAIQALLESDTGVLRQMINCKSKRNNAALQVRPPSFKQGNRSVVKKSVEYYQELIKFRETSATCSSMPNHES</sequence>
<keyword evidence="6" id="KW-1185">Reference proteome</keyword>
<keyword evidence="2 3" id="KW-0694">RNA-binding</keyword>
<dbReference type="AlphaFoldDB" id="A0A9Q0FR62"/>
<organism evidence="5 6">
    <name type="scientific">Turnera subulata</name>
    <dbReference type="NCBI Taxonomy" id="218843"/>
    <lineage>
        <taxon>Eukaryota</taxon>
        <taxon>Viridiplantae</taxon>
        <taxon>Streptophyta</taxon>
        <taxon>Embryophyta</taxon>
        <taxon>Tracheophyta</taxon>
        <taxon>Spermatophyta</taxon>
        <taxon>Magnoliopsida</taxon>
        <taxon>eudicotyledons</taxon>
        <taxon>Gunneridae</taxon>
        <taxon>Pentapetalae</taxon>
        <taxon>rosids</taxon>
        <taxon>fabids</taxon>
        <taxon>Malpighiales</taxon>
        <taxon>Passifloraceae</taxon>
        <taxon>Turnera</taxon>
    </lineage>
</organism>
<dbReference type="PANTHER" id="PTHR46031">
    <property type="match status" value="1"/>
</dbReference>
<evidence type="ECO:0000256" key="2">
    <source>
        <dbReference type="ARBA" id="ARBA00022884"/>
    </source>
</evidence>